<evidence type="ECO:0000259" key="10">
    <source>
        <dbReference type="PROSITE" id="PS51671"/>
    </source>
</evidence>
<evidence type="ECO:0000256" key="5">
    <source>
        <dbReference type="ARBA" id="ARBA00023002"/>
    </source>
</evidence>
<evidence type="ECO:0000259" key="9">
    <source>
        <dbReference type="PROSITE" id="PS51410"/>
    </source>
</evidence>
<dbReference type="AlphaFoldDB" id="A0A8S1C0P2"/>
<comment type="cofactor">
    <cofactor evidence="1">
        <name>Fe(2+)</name>
        <dbReference type="ChEBI" id="CHEBI:29033"/>
    </cofactor>
</comment>
<dbReference type="SUPFAM" id="SSF56534">
    <property type="entry name" value="Aromatic aminoacid monoxygenases, catalytic and oligomerization domains"/>
    <property type="match status" value="1"/>
</dbReference>
<dbReference type="PANTHER" id="PTHR11473:SF24">
    <property type="entry name" value="PHENYLALANINE-4-HYDROXYLASE"/>
    <property type="match status" value="1"/>
</dbReference>
<sequence>MMKAAATNGHHQESKPVKLATVMDIPVLMTGGNYIREGRDSSKSTCLVLSPQNTQEVGALAKILKLFEENEVNLLHIESRPSKRQHGHYEFMFECDPTTGNLDVATNKLRESCEYLQVILRNHNDNKKLGESVPWFPRRIRDLDRFANQILSYGAELDADHPGFTDPEYRKRRKYFADIAYNYRHGEPLPHVDYTKEEIETWGVVFKELSRLYPTHACKEHNHVFPLLIQNCAYREDNIPQLQDVSNFLKGKKLSNGKLIISQKIRLSVFQINLLRISLPLPLILVFDLISFYYRLHWLHLASSGRPVVFERLFGRAGLQSVPLDPVHPPPQPPAVHPRAGRVPRAARPCTPLR</sequence>
<dbReference type="Gene3D" id="1.10.800.10">
    <property type="entry name" value="Aromatic amino acid hydroxylase"/>
    <property type="match status" value="1"/>
</dbReference>
<evidence type="ECO:0000256" key="8">
    <source>
        <dbReference type="SAM" id="MobiDB-lite"/>
    </source>
</evidence>
<dbReference type="OrthoDB" id="983542at2759"/>
<evidence type="ECO:0000313" key="12">
    <source>
        <dbReference type="Proteomes" id="UP000494165"/>
    </source>
</evidence>
<keyword evidence="4" id="KW-0479">Metal-binding</keyword>
<proteinExistence type="inferred from homology"/>
<dbReference type="Proteomes" id="UP000494165">
    <property type="component" value="Unassembled WGS sequence"/>
</dbReference>
<feature type="domain" description="ACT" evidence="10">
    <location>
        <begin position="48"/>
        <end position="127"/>
    </location>
</feature>
<feature type="compositionally biased region" description="Pro residues" evidence="8">
    <location>
        <begin position="326"/>
        <end position="336"/>
    </location>
</feature>
<dbReference type="PROSITE" id="PS51671">
    <property type="entry name" value="ACT"/>
    <property type="match status" value="1"/>
</dbReference>
<dbReference type="InterPro" id="IPR045865">
    <property type="entry name" value="ACT-like_dom_sf"/>
</dbReference>
<dbReference type="GO" id="GO:0004505">
    <property type="term" value="F:phenylalanine 4-monooxygenase activity"/>
    <property type="evidence" value="ECO:0007669"/>
    <property type="project" value="UniProtKB-EC"/>
</dbReference>
<dbReference type="Pfam" id="PF00351">
    <property type="entry name" value="Biopterin_H"/>
    <property type="match status" value="1"/>
</dbReference>
<dbReference type="PANTHER" id="PTHR11473">
    <property type="entry name" value="AROMATIC AMINO ACID HYDROXYLASE"/>
    <property type="match status" value="1"/>
</dbReference>
<evidence type="ECO:0000256" key="2">
    <source>
        <dbReference type="ARBA" id="ARBA00009712"/>
    </source>
</evidence>
<evidence type="ECO:0000256" key="1">
    <source>
        <dbReference type="ARBA" id="ARBA00001954"/>
    </source>
</evidence>
<feature type="region of interest" description="Disordered" evidence="8">
    <location>
        <begin position="324"/>
        <end position="354"/>
    </location>
</feature>
<evidence type="ECO:0000256" key="3">
    <source>
        <dbReference type="ARBA" id="ARBA00011995"/>
    </source>
</evidence>
<name>A0A8S1C0P2_9INSE</name>
<comment type="caution">
    <text evidence="11">The sequence shown here is derived from an EMBL/GenBank/DDBJ whole genome shotgun (WGS) entry which is preliminary data.</text>
</comment>
<dbReference type="InterPro" id="IPR001273">
    <property type="entry name" value="ArAA_hydroxylase"/>
</dbReference>
<evidence type="ECO:0000256" key="6">
    <source>
        <dbReference type="ARBA" id="ARBA00023004"/>
    </source>
</evidence>
<dbReference type="SUPFAM" id="SSF55021">
    <property type="entry name" value="ACT-like"/>
    <property type="match status" value="1"/>
</dbReference>
<evidence type="ECO:0000313" key="11">
    <source>
        <dbReference type="EMBL" id="CAB3361671.1"/>
    </source>
</evidence>
<dbReference type="InterPro" id="IPR002912">
    <property type="entry name" value="ACT_dom"/>
</dbReference>
<reference evidence="11 12" key="1">
    <citation type="submission" date="2020-04" db="EMBL/GenBank/DDBJ databases">
        <authorList>
            <person name="Alioto T."/>
            <person name="Alioto T."/>
            <person name="Gomez Garrido J."/>
        </authorList>
    </citation>
    <scope>NUCLEOTIDE SEQUENCE [LARGE SCALE GENOMIC DNA]</scope>
</reference>
<dbReference type="InterPro" id="IPR036951">
    <property type="entry name" value="ArAA_hydroxylase_sf"/>
</dbReference>
<evidence type="ECO:0000256" key="7">
    <source>
        <dbReference type="ARBA" id="ARBA00023033"/>
    </source>
</evidence>
<keyword evidence="6" id="KW-0408">Iron</keyword>
<keyword evidence="5" id="KW-0560">Oxidoreductase</keyword>
<keyword evidence="7" id="KW-0503">Monooxygenase</keyword>
<dbReference type="Pfam" id="PF01842">
    <property type="entry name" value="ACT"/>
    <property type="match status" value="1"/>
</dbReference>
<comment type="similarity">
    <text evidence="2">Belongs to the biopterin-dependent aromatic amino acid hydroxylase family.</text>
</comment>
<feature type="compositionally biased region" description="Low complexity" evidence="8">
    <location>
        <begin position="337"/>
        <end position="354"/>
    </location>
</feature>
<dbReference type="GO" id="GO:0005506">
    <property type="term" value="F:iron ion binding"/>
    <property type="evidence" value="ECO:0007669"/>
    <property type="project" value="InterPro"/>
</dbReference>
<dbReference type="EC" id="1.14.16.1" evidence="3"/>
<dbReference type="EMBL" id="CADEPI010000006">
    <property type="protein sequence ID" value="CAB3361671.1"/>
    <property type="molecule type" value="Genomic_DNA"/>
</dbReference>
<organism evidence="11 12">
    <name type="scientific">Cloeon dipterum</name>
    <dbReference type="NCBI Taxonomy" id="197152"/>
    <lineage>
        <taxon>Eukaryota</taxon>
        <taxon>Metazoa</taxon>
        <taxon>Ecdysozoa</taxon>
        <taxon>Arthropoda</taxon>
        <taxon>Hexapoda</taxon>
        <taxon>Insecta</taxon>
        <taxon>Pterygota</taxon>
        <taxon>Palaeoptera</taxon>
        <taxon>Ephemeroptera</taxon>
        <taxon>Pisciforma</taxon>
        <taxon>Baetidae</taxon>
        <taxon>Cloeon</taxon>
    </lineage>
</organism>
<accession>A0A8S1C0P2</accession>
<feature type="domain" description="Biopterin-dependent aromatic amino acid hydroxylase family profile" evidence="9">
    <location>
        <begin position="121"/>
        <end position="250"/>
    </location>
</feature>
<dbReference type="InterPro" id="IPR036329">
    <property type="entry name" value="Aro-AA_hydroxylase_C_sf"/>
</dbReference>
<protein>
    <recommendedName>
        <fullName evidence="3">phenylalanine 4-monooxygenase</fullName>
        <ecNumber evidence="3">1.14.16.1</ecNumber>
    </recommendedName>
</protein>
<dbReference type="InterPro" id="IPR019774">
    <property type="entry name" value="Aromatic-AA_hydroxylase_C"/>
</dbReference>
<evidence type="ECO:0000256" key="4">
    <source>
        <dbReference type="ARBA" id="ARBA00022723"/>
    </source>
</evidence>
<gene>
    <name evidence="11" type="ORF">CLODIP_2_CD15740</name>
</gene>
<keyword evidence="12" id="KW-1185">Reference proteome</keyword>
<dbReference type="CDD" id="cd04904">
    <property type="entry name" value="ACT_AAAH"/>
    <property type="match status" value="1"/>
</dbReference>
<dbReference type="PROSITE" id="PS51410">
    <property type="entry name" value="BH4_AAA_HYDROXYL_2"/>
    <property type="match status" value="1"/>
</dbReference>